<gene>
    <name evidence="2" type="ORF">AFUS01_LOCUS46105</name>
</gene>
<keyword evidence="1" id="KW-0732">Signal</keyword>
<keyword evidence="3" id="KW-1185">Reference proteome</keyword>
<comment type="caution">
    <text evidence="2">The sequence shown here is derived from an EMBL/GenBank/DDBJ whole genome shotgun (WGS) entry which is preliminary data.</text>
</comment>
<accession>A0A8J2LQD9</accession>
<feature type="chain" id="PRO_5035182438" description="Secreted protein" evidence="1">
    <location>
        <begin position="31"/>
        <end position="120"/>
    </location>
</feature>
<evidence type="ECO:0000313" key="2">
    <source>
        <dbReference type="EMBL" id="CAG7836914.1"/>
    </source>
</evidence>
<evidence type="ECO:0000256" key="1">
    <source>
        <dbReference type="SAM" id="SignalP"/>
    </source>
</evidence>
<protein>
    <recommendedName>
        <fullName evidence="4">Secreted protein</fullName>
    </recommendedName>
</protein>
<name>A0A8J2LQD9_9HEXA</name>
<evidence type="ECO:0008006" key="4">
    <source>
        <dbReference type="Google" id="ProtNLM"/>
    </source>
</evidence>
<dbReference type="Proteomes" id="UP000708208">
    <property type="component" value="Unassembled WGS sequence"/>
</dbReference>
<proteinExistence type="predicted"/>
<organism evidence="2 3">
    <name type="scientific">Allacma fusca</name>
    <dbReference type="NCBI Taxonomy" id="39272"/>
    <lineage>
        <taxon>Eukaryota</taxon>
        <taxon>Metazoa</taxon>
        <taxon>Ecdysozoa</taxon>
        <taxon>Arthropoda</taxon>
        <taxon>Hexapoda</taxon>
        <taxon>Collembola</taxon>
        <taxon>Symphypleona</taxon>
        <taxon>Sminthuridae</taxon>
        <taxon>Allacma</taxon>
    </lineage>
</organism>
<feature type="signal peptide" evidence="1">
    <location>
        <begin position="1"/>
        <end position="30"/>
    </location>
</feature>
<reference evidence="2" key="1">
    <citation type="submission" date="2021-06" db="EMBL/GenBank/DDBJ databases">
        <authorList>
            <person name="Hodson N. C."/>
            <person name="Mongue J. A."/>
            <person name="Jaron S. K."/>
        </authorList>
    </citation>
    <scope>NUCLEOTIDE SEQUENCE</scope>
</reference>
<dbReference type="AlphaFoldDB" id="A0A8J2LQD9"/>
<sequence length="120" mass="12563">MGIPNFKMNYKGRITTGALVLAMVATLALANGGSQCPGTVCAAGPPGRRCDAKYERTDKCCPVWYCQDGRGGITTHYGMSHSSGGSVVQSISSHRGQGGPGDVDVFVGLRSMFAGMFGRR</sequence>
<evidence type="ECO:0000313" key="3">
    <source>
        <dbReference type="Proteomes" id="UP000708208"/>
    </source>
</evidence>
<dbReference type="EMBL" id="CAJVCH010571202">
    <property type="protein sequence ID" value="CAG7836914.1"/>
    <property type="molecule type" value="Genomic_DNA"/>
</dbReference>